<dbReference type="AlphaFoldDB" id="M2QZ31"/>
<evidence type="ECO:0000313" key="2">
    <source>
        <dbReference type="EMBL" id="EMD31786.1"/>
    </source>
</evidence>
<keyword evidence="3" id="KW-1185">Reference proteome</keyword>
<dbReference type="InterPro" id="IPR006994">
    <property type="entry name" value="TCF25/Rqc1"/>
</dbReference>
<organism evidence="2 3">
    <name type="scientific">Ceriporiopsis subvermispora (strain B)</name>
    <name type="common">White-rot fungus</name>
    <name type="synonym">Gelatoporia subvermispora</name>
    <dbReference type="NCBI Taxonomy" id="914234"/>
    <lineage>
        <taxon>Eukaryota</taxon>
        <taxon>Fungi</taxon>
        <taxon>Dikarya</taxon>
        <taxon>Basidiomycota</taxon>
        <taxon>Agaricomycotina</taxon>
        <taxon>Agaricomycetes</taxon>
        <taxon>Polyporales</taxon>
        <taxon>Gelatoporiaceae</taxon>
        <taxon>Gelatoporia</taxon>
    </lineage>
</organism>
<dbReference type="OrthoDB" id="205993at2759"/>
<accession>M2QZ31</accession>
<evidence type="ECO:0000256" key="1">
    <source>
        <dbReference type="SAM" id="MobiDB-lite"/>
    </source>
</evidence>
<protein>
    <recommendedName>
        <fullName evidence="4">DUF654-domain-containing protein</fullName>
    </recommendedName>
</protein>
<dbReference type="GO" id="GO:1990112">
    <property type="term" value="C:RQC complex"/>
    <property type="evidence" value="ECO:0007669"/>
    <property type="project" value="TreeGrafter"/>
</dbReference>
<dbReference type="GO" id="GO:1990116">
    <property type="term" value="P:ribosome-associated ubiquitin-dependent protein catabolic process"/>
    <property type="evidence" value="ECO:0007669"/>
    <property type="project" value="TreeGrafter"/>
</dbReference>
<dbReference type="HOGENOM" id="CLU_008321_2_0_1"/>
<name>M2QZ31_CERS8</name>
<dbReference type="GO" id="GO:0072344">
    <property type="term" value="P:rescue of stalled ribosome"/>
    <property type="evidence" value="ECO:0007669"/>
    <property type="project" value="TreeGrafter"/>
</dbReference>
<dbReference type="PANTHER" id="PTHR22684:SF0">
    <property type="entry name" value="RIBOSOME QUALITY CONTROL COMPLEX SUBUNIT TCF25"/>
    <property type="match status" value="1"/>
</dbReference>
<gene>
    <name evidence="2" type="ORF">CERSUDRAFT_144628</name>
</gene>
<feature type="compositionally biased region" description="Acidic residues" evidence="1">
    <location>
        <begin position="754"/>
        <end position="770"/>
    </location>
</feature>
<dbReference type="EMBL" id="KB445815">
    <property type="protein sequence ID" value="EMD31786.1"/>
    <property type="molecule type" value="Genomic_DNA"/>
</dbReference>
<dbReference type="Proteomes" id="UP000016930">
    <property type="component" value="Unassembled WGS sequence"/>
</dbReference>
<dbReference type="PANTHER" id="PTHR22684">
    <property type="entry name" value="NULP1-RELATED"/>
    <property type="match status" value="1"/>
</dbReference>
<feature type="compositionally biased region" description="Polar residues" evidence="1">
    <location>
        <begin position="804"/>
        <end position="813"/>
    </location>
</feature>
<dbReference type="Pfam" id="PF04910">
    <property type="entry name" value="Tcf25"/>
    <property type="match status" value="1"/>
</dbReference>
<dbReference type="STRING" id="914234.M2QZ31"/>
<feature type="region of interest" description="Disordered" evidence="1">
    <location>
        <begin position="789"/>
        <end position="813"/>
    </location>
</feature>
<evidence type="ECO:0008006" key="4">
    <source>
        <dbReference type="Google" id="ProtNLM"/>
    </source>
</evidence>
<sequence>MPPRPNKRQLREQEELQALEAARDVNSEEESDVGLAVPAKPSATGFAALMNTFESDEEDEEELVARSSKSKKALSGLATPASPSSEQPKAQPAPVKEASHAPSPGPSKKEKKALKKQKQKAKDNVDEVDKALAELSVKYPEFQQVAAANAASPAARSASQSLAGLLSVSLQHLDSEAEMRKFFGAKVISAARSSEPGSSSSRRVATMQRSHLTDPKQTWFPAQMREGLSVRQYLGEDVEELRERHGWDTLLGEKIWAVEYSKKYRGVTLAFMQTVMSGDPEGFYQLQRVLPYHADTLLQLSEVYHHREGTPSSSYKAILVFRSYEIEHSTASDFVDRALFAYERAFVGSFNFTGGNNRLDFDRVENRPFFLALHRQLVDLQRRGCVRTAFEFGRLLYALEPWTDPHGALLHLDFLAIKAGMHDWLLKLWDLFATQPDGSYRNRLQVTALPGWSYARALALYIEEESKGDKVHEKSTNALKEAVLAFPSTVPLLADKADISLTGAVRGHKVFRIHTDASTLSTQAEAIVHLLSHIYAQRSFSLWKIPSRASWFAQTVESTLSSLSSPIPARRILADTLFANHVLALSIYRHTIVNEASCRRLFSFIPRDVTNAKHLACDPLPPPTRVNEYNEDFFRGAEDALAVRPLGRKATERMLERMIPDPVFRRQLQAFWEAHPAFAQRFPGGILQFAQIAGQMPEEVLEDLLIAEVAGGGEGHGMPGQMPDIEMLDVVDDDDQDAAPVNPATPQAQIVAQEDADEEDDDEDEDEDGEVAPLPVRIFRNVFNRFWGGRVAPDESSDDDNRDQTLQDQGGVD</sequence>
<evidence type="ECO:0000313" key="3">
    <source>
        <dbReference type="Proteomes" id="UP000016930"/>
    </source>
</evidence>
<reference evidence="2 3" key="1">
    <citation type="journal article" date="2012" name="Proc. Natl. Acad. Sci. U.S.A.">
        <title>Comparative genomics of Ceriporiopsis subvermispora and Phanerochaete chrysosporium provide insight into selective ligninolysis.</title>
        <authorList>
            <person name="Fernandez-Fueyo E."/>
            <person name="Ruiz-Duenas F.J."/>
            <person name="Ferreira P."/>
            <person name="Floudas D."/>
            <person name="Hibbett D.S."/>
            <person name="Canessa P."/>
            <person name="Larrondo L.F."/>
            <person name="James T.Y."/>
            <person name="Seelenfreund D."/>
            <person name="Lobos S."/>
            <person name="Polanco R."/>
            <person name="Tello M."/>
            <person name="Honda Y."/>
            <person name="Watanabe T."/>
            <person name="Watanabe T."/>
            <person name="Ryu J.S."/>
            <person name="Kubicek C.P."/>
            <person name="Schmoll M."/>
            <person name="Gaskell J."/>
            <person name="Hammel K.E."/>
            <person name="St John F.J."/>
            <person name="Vanden Wymelenberg A."/>
            <person name="Sabat G."/>
            <person name="Splinter BonDurant S."/>
            <person name="Syed K."/>
            <person name="Yadav J.S."/>
            <person name="Doddapaneni H."/>
            <person name="Subramanian V."/>
            <person name="Lavin J.L."/>
            <person name="Oguiza J.A."/>
            <person name="Perez G."/>
            <person name="Pisabarro A.G."/>
            <person name="Ramirez L."/>
            <person name="Santoyo F."/>
            <person name="Master E."/>
            <person name="Coutinho P.M."/>
            <person name="Henrissat B."/>
            <person name="Lombard V."/>
            <person name="Magnuson J.K."/>
            <person name="Kuees U."/>
            <person name="Hori C."/>
            <person name="Igarashi K."/>
            <person name="Samejima M."/>
            <person name="Held B.W."/>
            <person name="Barry K.W."/>
            <person name="LaButti K.M."/>
            <person name="Lapidus A."/>
            <person name="Lindquist E.A."/>
            <person name="Lucas S.M."/>
            <person name="Riley R."/>
            <person name="Salamov A.A."/>
            <person name="Hoffmeister D."/>
            <person name="Schwenk D."/>
            <person name="Hadar Y."/>
            <person name="Yarden O."/>
            <person name="de Vries R.P."/>
            <person name="Wiebenga A."/>
            <person name="Stenlid J."/>
            <person name="Eastwood D."/>
            <person name="Grigoriev I.V."/>
            <person name="Berka R.M."/>
            <person name="Blanchette R.A."/>
            <person name="Kersten P."/>
            <person name="Martinez A.T."/>
            <person name="Vicuna R."/>
            <person name="Cullen D."/>
        </authorList>
    </citation>
    <scope>NUCLEOTIDE SEQUENCE [LARGE SCALE GENOMIC DNA]</scope>
    <source>
        <strain evidence="2 3">B</strain>
    </source>
</reference>
<feature type="region of interest" description="Disordered" evidence="1">
    <location>
        <begin position="22"/>
        <end position="126"/>
    </location>
</feature>
<feature type="region of interest" description="Disordered" evidence="1">
    <location>
        <begin position="735"/>
        <end position="774"/>
    </location>
</feature>
<feature type="compositionally biased region" description="Basic residues" evidence="1">
    <location>
        <begin position="109"/>
        <end position="119"/>
    </location>
</feature>
<proteinExistence type="predicted"/>